<protein>
    <submittedName>
        <fullName evidence="5">Transcriptional regulator, AraC family</fullName>
    </submittedName>
</protein>
<dbReference type="PROSITE" id="PS01124">
    <property type="entry name" value="HTH_ARAC_FAMILY_2"/>
    <property type="match status" value="1"/>
</dbReference>
<dbReference type="EMBL" id="AECU01000146">
    <property type="protein sequence ID" value="EFQ06691.1"/>
    <property type="molecule type" value="Genomic_DNA"/>
</dbReference>
<evidence type="ECO:0000313" key="5">
    <source>
        <dbReference type="EMBL" id="EFQ06691.1"/>
    </source>
</evidence>
<dbReference type="STRING" id="748224.HMPREF9436_01820"/>
<dbReference type="GO" id="GO:0043565">
    <property type="term" value="F:sequence-specific DNA binding"/>
    <property type="evidence" value="ECO:0007669"/>
    <property type="project" value="InterPro"/>
</dbReference>
<dbReference type="SMART" id="SM00342">
    <property type="entry name" value="HTH_ARAC"/>
    <property type="match status" value="1"/>
</dbReference>
<dbReference type="Proteomes" id="UP000006028">
    <property type="component" value="Unassembled WGS sequence"/>
</dbReference>
<sequence>SDDGEGFPSEDDEKCIMRSEREKITGKVAAATLRLNIGRYELPPDEDTCYLLLVSEGSVTLEYEGGNVLVNPGSAVLLGPGGCRFAQTGSAVPQIVGCHFPLGMLHDLKTTAGRDFGRLFAPGERTVLYAPVQWQSRIRTLLEMMASASTEQDYPGPLYLLLILHYVEQECIAESSAVARPHNETVEQICAYLAANYRQKFSLTEVAAQFYLSPYYLSRLFRRVTGQSIVDYINNRRIEAAQKLLETTELSISAVAEQTGFASAAHFRRVFREVMGTGPLQYRKGHKK</sequence>
<dbReference type="Gene3D" id="1.10.10.60">
    <property type="entry name" value="Homeodomain-like"/>
    <property type="match status" value="2"/>
</dbReference>
<keyword evidence="2" id="KW-0238">DNA-binding</keyword>
<dbReference type="Pfam" id="PF12833">
    <property type="entry name" value="HTH_18"/>
    <property type="match status" value="1"/>
</dbReference>
<dbReference type="PANTHER" id="PTHR43280">
    <property type="entry name" value="ARAC-FAMILY TRANSCRIPTIONAL REGULATOR"/>
    <property type="match status" value="1"/>
</dbReference>
<accession>E2ZJH2</accession>
<dbReference type="InterPro" id="IPR018060">
    <property type="entry name" value="HTH_AraC"/>
</dbReference>
<dbReference type="GO" id="GO:0003700">
    <property type="term" value="F:DNA-binding transcription factor activity"/>
    <property type="evidence" value="ECO:0007669"/>
    <property type="project" value="InterPro"/>
</dbReference>
<reference evidence="5 6" key="1">
    <citation type="submission" date="2010-08" db="EMBL/GenBank/DDBJ databases">
        <authorList>
            <person name="Weinstock G."/>
            <person name="Sodergren E."/>
            <person name="Clifton S."/>
            <person name="Fulton L."/>
            <person name="Fulton B."/>
            <person name="Courtney L."/>
            <person name="Fronick C."/>
            <person name="Harrison M."/>
            <person name="Strong C."/>
            <person name="Farmer C."/>
            <person name="Delahaunty K."/>
            <person name="Markovic C."/>
            <person name="Hall O."/>
            <person name="Minx P."/>
            <person name="Tomlinson C."/>
            <person name="Mitreva M."/>
            <person name="Hou S."/>
            <person name="Chen J."/>
            <person name="Wollam A."/>
            <person name="Pepin K.H."/>
            <person name="Johnson M."/>
            <person name="Bhonagiri V."/>
            <person name="Zhang X."/>
            <person name="Suruliraj S."/>
            <person name="Warren W."/>
            <person name="Chinwalla A."/>
            <person name="Mardis E.R."/>
            <person name="Wilson R.K."/>
        </authorList>
    </citation>
    <scope>NUCLEOTIDE SEQUENCE [LARGE SCALE GENOMIC DNA]</scope>
    <source>
        <strain evidence="5 6">KLE1255</strain>
    </source>
</reference>
<evidence type="ECO:0000256" key="1">
    <source>
        <dbReference type="ARBA" id="ARBA00023015"/>
    </source>
</evidence>
<dbReference type="eggNOG" id="COG2169">
    <property type="taxonomic scope" value="Bacteria"/>
</dbReference>
<keyword evidence="1" id="KW-0805">Transcription regulation</keyword>
<gene>
    <name evidence="5" type="ORF">HMPREF9436_01820</name>
</gene>
<proteinExistence type="predicted"/>
<comment type="caution">
    <text evidence="5">The sequence shown here is derived from an EMBL/GenBank/DDBJ whole genome shotgun (WGS) entry which is preliminary data.</text>
</comment>
<feature type="non-terminal residue" evidence="5">
    <location>
        <position position="1"/>
    </location>
</feature>
<dbReference type="PANTHER" id="PTHR43280:SF28">
    <property type="entry name" value="HTH-TYPE TRANSCRIPTIONAL ACTIVATOR RHAS"/>
    <property type="match status" value="1"/>
</dbReference>
<evidence type="ECO:0000259" key="4">
    <source>
        <dbReference type="PROSITE" id="PS01124"/>
    </source>
</evidence>
<evidence type="ECO:0000313" key="6">
    <source>
        <dbReference type="Proteomes" id="UP000006028"/>
    </source>
</evidence>
<feature type="domain" description="HTH araC/xylS-type" evidence="4">
    <location>
        <begin position="187"/>
        <end position="285"/>
    </location>
</feature>
<dbReference type="HOGENOM" id="CLU_964739_0_0_9"/>
<evidence type="ECO:0000256" key="2">
    <source>
        <dbReference type="ARBA" id="ARBA00023125"/>
    </source>
</evidence>
<organism evidence="5 6">
    <name type="scientific">Faecalibacterium cf. prausnitzii KLE1255</name>
    <dbReference type="NCBI Taxonomy" id="748224"/>
    <lineage>
        <taxon>Bacteria</taxon>
        <taxon>Bacillati</taxon>
        <taxon>Bacillota</taxon>
        <taxon>Clostridia</taxon>
        <taxon>Eubacteriales</taxon>
        <taxon>Oscillospiraceae</taxon>
        <taxon>Faecalibacterium</taxon>
    </lineage>
</organism>
<keyword evidence="3" id="KW-0804">Transcription</keyword>
<dbReference type="AlphaFoldDB" id="E2ZJH2"/>
<dbReference type="InterPro" id="IPR009057">
    <property type="entry name" value="Homeodomain-like_sf"/>
</dbReference>
<name>E2ZJH2_9FIRM</name>
<evidence type="ECO:0000256" key="3">
    <source>
        <dbReference type="ARBA" id="ARBA00023163"/>
    </source>
</evidence>
<dbReference type="PRINTS" id="PR00032">
    <property type="entry name" value="HTHARAC"/>
</dbReference>
<dbReference type="InterPro" id="IPR020449">
    <property type="entry name" value="Tscrpt_reg_AraC-type_HTH"/>
</dbReference>
<dbReference type="SUPFAM" id="SSF46689">
    <property type="entry name" value="Homeodomain-like"/>
    <property type="match status" value="2"/>
</dbReference>